<comment type="caution">
    <text evidence="2">The sequence shown here is derived from an EMBL/GenBank/DDBJ whole genome shotgun (WGS) entry which is preliminary data.</text>
</comment>
<reference evidence="2" key="1">
    <citation type="submission" date="2020-07" db="EMBL/GenBank/DDBJ databases">
        <title>Huge and variable diversity of episymbiotic CPR bacteria and DPANN archaea in groundwater ecosystems.</title>
        <authorList>
            <person name="He C.Y."/>
            <person name="Keren R."/>
            <person name="Whittaker M."/>
            <person name="Farag I.F."/>
            <person name="Doudna J."/>
            <person name="Cate J.H.D."/>
            <person name="Banfield J.F."/>
        </authorList>
    </citation>
    <scope>NUCLEOTIDE SEQUENCE</scope>
    <source>
        <strain evidence="2">NC_groundwater_1664_Pr3_B-0.1um_52_9</strain>
    </source>
</reference>
<evidence type="ECO:0000256" key="1">
    <source>
        <dbReference type="SAM" id="Phobius"/>
    </source>
</evidence>
<dbReference type="AlphaFoldDB" id="A0A9D6V2A6"/>
<protein>
    <submittedName>
        <fullName evidence="2">Uncharacterized protein</fullName>
    </submittedName>
</protein>
<dbReference type="EMBL" id="JACRDE010000306">
    <property type="protein sequence ID" value="MBI5250127.1"/>
    <property type="molecule type" value="Genomic_DNA"/>
</dbReference>
<proteinExistence type="predicted"/>
<keyword evidence="1" id="KW-0472">Membrane</keyword>
<keyword evidence="1" id="KW-1133">Transmembrane helix</keyword>
<accession>A0A9D6V2A6</accession>
<gene>
    <name evidence="2" type="ORF">HY912_11595</name>
</gene>
<sequence length="127" mass="14519">MKLTDPVLIRFHTLLFRKYFMIPNSALRPKKLAFSSHLRIWAKLQALILWLVVNLPLPIEQKFTKMRLPVLGVLSNAALPGFASGLGWLLKCMISMTDGMVVAASVIWLPRERQPNLWLDRLGQRAL</sequence>
<dbReference type="Proteomes" id="UP000807825">
    <property type="component" value="Unassembled WGS sequence"/>
</dbReference>
<keyword evidence="1" id="KW-0812">Transmembrane</keyword>
<evidence type="ECO:0000313" key="3">
    <source>
        <dbReference type="Proteomes" id="UP000807825"/>
    </source>
</evidence>
<name>A0A9D6V2A6_9BACT</name>
<evidence type="ECO:0000313" key="2">
    <source>
        <dbReference type="EMBL" id="MBI5250127.1"/>
    </source>
</evidence>
<organism evidence="2 3">
    <name type="scientific">Desulfomonile tiedjei</name>
    <dbReference type="NCBI Taxonomy" id="2358"/>
    <lineage>
        <taxon>Bacteria</taxon>
        <taxon>Pseudomonadati</taxon>
        <taxon>Thermodesulfobacteriota</taxon>
        <taxon>Desulfomonilia</taxon>
        <taxon>Desulfomonilales</taxon>
        <taxon>Desulfomonilaceae</taxon>
        <taxon>Desulfomonile</taxon>
    </lineage>
</organism>
<feature type="transmembrane region" description="Helical" evidence="1">
    <location>
        <begin position="71"/>
        <end position="90"/>
    </location>
</feature>